<organism evidence="2 3">
    <name type="scientific">Paenibacillus oceani</name>
    <dbReference type="NCBI Taxonomy" id="2772510"/>
    <lineage>
        <taxon>Bacteria</taxon>
        <taxon>Bacillati</taxon>
        <taxon>Bacillota</taxon>
        <taxon>Bacilli</taxon>
        <taxon>Bacillales</taxon>
        <taxon>Paenibacillaceae</taxon>
        <taxon>Paenibacillus</taxon>
    </lineage>
</organism>
<keyword evidence="2" id="KW-0255">Endonuclease</keyword>
<dbReference type="AlphaFoldDB" id="A0A927CC59"/>
<dbReference type="InterPro" id="IPR036691">
    <property type="entry name" value="Endo/exonu/phosph_ase_sf"/>
</dbReference>
<keyword evidence="2" id="KW-0378">Hydrolase</keyword>
<evidence type="ECO:0000313" key="2">
    <source>
        <dbReference type="EMBL" id="MBD2863170.1"/>
    </source>
</evidence>
<accession>A0A927CC59</accession>
<dbReference type="GO" id="GO:0004519">
    <property type="term" value="F:endonuclease activity"/>
    <property type="evidence" value="ECO:0007669"/>
    <property type="project" value="UniProtKB-KW"/>
</dbReference>
<evidence type="ECO:0000313" key="3">
    <source>
        <dbReference type="Proteomes" id="UP000639396"/>
    </source>
</evidence>
<gene>
    <name evidence="2" type="ORF">IDH45_14350</name>
</gene>
<dbReference type="GO" id="GO:0016020">
    <property type="term" value="C:membrane"/>
    <property type="evidence" value="ECO:0007669"/>
    <property type="project" value="GOC"/>
</dbReference>
<protein>
    <submittedName>
        <fullName evidence="2">Endonuclease/exonuclease/phosphatase family protein</fullName>
    </submittedName>
</protein>
<comment type="caution">
    <text evidence="2">The sequence shown here is derived from an EMBL/GenBank/DDBJ whole genome shotgun (WGS) entry which is preliminary data.</text>
</comment>
<dbReference type="PANTHER" id="PTHR14859">
    <property type="entry name" value="CALCOFLUOR WHITE HYPERSENSITIVE PROTEIN PRECURSOR"/>
    <property type="match status" value="1"/>
</dbReference>
<dbReference type="RefSeq" id="WP_190928730.1">
    <property type="nucleotide sequence ID" value="NZ_JACXJA010000017.1"/>
</dbReference>
<dbReference type="Proteomes" id="UP000639396">
    <property type="component" value="Unassembled WGS sequence"/>
</dbReference>
<dbReference type="EMBL" id="JACXJA010000017">
    <property type="protein sequence ID" value="MBD2863170.1"/>
    <property type="molecule type" value="Genomic_DNA"/>
</dbReference>
<dbReference type="Gene3D" id="3.60.10.10">
    <property type="entry name" value="Endonuclease/exonuclease/phosphatase"/>
    <property type="match status" value="1"/>
</dbReference>
<dbReference type="InterPro" id="IPR005135">
    <property type="entry name" value="Endo/exonuclease/phosphatase"/>
</dbReference>
<dbReference type="GO" id="GO:0006506">
    <property type="term" value="P:GPI anchor biosynthetic process"/>
    <property type="evidence" value="ECO:0007669"/>
    <property type="project" value="TreeGrafter"/>
</dbReference>
<sequence>MNLKVVSFNICHGLGIDGRQDLERTTDVLRDSGADVIGLQEVDKYYGERSGWQDQTALLARSLGMHAVYGPNLDMDPQPGSGGHRRQYGVAILSRYPIVSSRNHVLPRIDTPGGWNEPRGLLEARLQVGSETVRVLNTHLGLSDQERIAQTLRLVEVYLAGGPERCIVTGDFNALPNSPELSPLLAVLSDTYASVHGGRHDPTFLSAAGGAPVAVKCIDYIWCSPDLTPVDAAVTASLASDHLPLAASVTIDGPAH</sequence>
<feature type="domain" description="Endonuclease/exonuclease/phosphatase" evidence="1">
    <location>
        <begin position="6"/>
        <end position="242"/>
    </location>
</feature>
<reference evidence="2" key="1">
    <citation type="submission" date="2020-09" db="EMBL/GenBank/DDBJ databases">
        <title>A novel bacterium of genus Paenibacillus, isolated from South China Sea.</title>
        <authorList>
            <person name="Huang H."/>
            <person name="Mo K."/>
            <person name="Hu Y."/>
        </authorList>
    </citation>
    <scope>NUCLEOTIDE SEQUENCE</scope>
    <source>
        <strain evidence="2">IB182363</strain>
    </source>
</reference>
<dbReference type="Pfam" id="PF03372">
    <property type="entry name" value="Exo_endo_phos"/>
    <property type="match status" value="1"/>
</dbReference>
<dbReference type="SUPFAM" id="SSF56219">
    <property type="entry name" value="DNase I-like"/>
    <property type="match status" value="1"/>
</dbReference>
<evidence type="ECO:0000259" key="1">
    <source>
        <dbReference type="Pfam" id="PF03372"/>
    </source>
</evidence>
<dbReference type="InterPro" id="IPR051916">
    <property type="entry name" value="GPI-anchor_lipid_remodeler"/>
</dbReference>
<keyword evidence="3" id="KW-1185">Reference proteome</keyword>
<name>A0A927CC59_9BACL</name>
<proteinExistence type="predicted"/>
<keyword evidence="2" id="KW-0540">Nuclease</keyword>
<dbReference type="PANTHER" id="PTHR14859:SF15">
    <property type="entry name" value="ENDONUCLEASE_EXONUCLEASE_PHOSPHATASE DOMAIN-CONTAINING PROTEIN"/>
    <property type="match status" value="1"/>
</dbReference>